<dbReference type="EMBL" id="BLAL01000250">
    <property type="protein sequence ID" value="GES96383.1"/>
    <property type="molecule type" value="Genomic_DNA"/>
</dbReference>
<keyword evidence="2 4" id="KW-0863">Zinc-finger</keyword>
<feature type="domain" description="TLDc" evidence="7">
    <location>
        <begin position="291"/>
        <end position="442"/>
    </location>
</feature>
<accession>A0A2Z6RNH1</accession>
<reference evidence="9" key="2">
    <citation type="submission" date="2019-10" db="EMBL/GenBank/DDBJ databases">
        <title>Conservation and host-specific expression of non-tandemly repeated heterogenous ribosome RNA gene in arbuscular mycorrhizal fungi.</title>
        <authorList>
            <person name="Maeda T."/>
            <person name="Kobayashi Y."/>
            <person name="Nakagawa T."/>
            <person name="Ezawa T."/>
            <person name="Yamaguchi K."/>
            <person name="Bino T."/>
            <person name="Nishimoto Y."/>
            <person name="Shigenobu S."/>
            <person name="Kawaguchi M."/>
        </authorList>
    </citation>
    <scope>NUCLEOTIDE SEQUENCE</scope>
    <source>
        <strain evidence="9">HR1</strain>
    </source>
</reference>
<evidence type="ECO:0000313" key="8">
    <source>
        <dbReference type="EMBL" id="GBB99764.1"/>
    </source>
</evidence>
<dbReference type="Proteomes" id="UP000615446">
    <property type="component" value="Unassembled WGS sequence"/>
</dbReference>
<organism evidence="8 10">
    <name type="scientific">Rhizophagus clarus</name>
    <dbReference type="NCBI Taxonomy" id="94130"/>
    <lineage>
        <taxon>Eukaryota</taxon>
        <taxon>Fungi</taxon>
        <taxon>Fungi incertae sedis</taxon>
        <taxon>Mucoromycota</taxon>
        <taxon>Glomeromycotina</taxon>
        <taxon>Glomeromycetes</taxon>
        <taxon>Glomerales</taxon>
        <taxon>Glomeraceae</taxon>
        <taxon>Rhizophagus</taxon>
    </lineage>
</organism>
<dbReference type="InterPro" id="IPR011333">
    <property type="entry name" value="SKP1/BTB/POZ_sf"/>
</dbReference>
<dbReference type="PROSITE" id="PS50135">
    <property type="entry name" value="ZF_ZZ_2"/>
    <property type="match status" value="2"/>
</dbReference>
<evidence type="ECO:0000313" key="10">
    <source>
        <dbReference type="Proteomes" id="UP000247702"/>
    </source>
</evidence>
<evidence type="ECO:0000256" key="3">
    <source>
        <dbReference type="ARBA" id="ARBA00022833"/>
    </source>
</evidence>
<dbReference type="PROSITE" id="PS50097">
    <property type="entry name" value="BTB"/>
    <property type="match status" value="1"/>
</dbReference>
<evidence type="ECO:0000259" key="7">
    <source>
        <dbReference type="PROSITE" id="PS51886"/>
    </source>
</evidence>
<feature type="domain" description="BTB" evidence="5">
    <location>
        <begin position="24"/>
        <end position="97"/>
    </location>
</feature>
<dbReference type="Pfam" id="PF00569">
    <property type="entry name" value="ZZ"/>
    <property type="match status" value="2"/>
</dbReference>
<dbReference type="Pfam" id="PF07534">
    <property type="entry name" value="TLD"/>
    <property type="match status" value="1"/>
</dbReference>
<dbReference type="PANTHER" id="PTHR24410:SF23">
    <property type="entry name" value="BTB DOMAIN-CONTAINING PROTEIN-RELATED"/>
    <property type="match status" value="1"/>
</dbReference>
<dbReference type="Pfam" id="PF07707">
    <property type="entry name" value="BACK"/>
    <property type="match status" value="1"/>
</dbReference>
<dbReference type="CDD" id="cd18186">
    <property type="entry name" value="BTB_POZ_ZBTB_KLHL-like"/>
    <property type="match status" value="1"/>
</dbReference>
<dbReference type="SMART" id="SM00225">
    <property type="entry name" value="BTB"/>
    <property type="match status" value="1"/>
</dbReference>
<dbReference type="InterPro" id="IPR006571">
    <property type="entry name" value="TLDc_dom"/>
</dbReference>
<dbReference type="Gene3D" id="3.30.710.10">
    <property type="entry name" value="Potassium Channel Kv1.1, Chain A"/>
    <property type="match status" value="1"/>
</dbReference>
<dbReference type="AlphaFoldDB" id="A0A2Z6RNH1"/>
<dbReference type="EMBL" id="BEXD01002913">
    <property type="protein sequence ID" value="GBB99764.1"/>
    <property type="molecule type" value="Genomic_DNA"/>
</dbReference>
<evidence type="ECO:0000256" key="1">
    <source>
        <dbReference type="ARBA" id="ARBA00022723"/>
    </source>
</evidence>
<keyword evidence="10" id="KW-1185">Reference proteome</keyword>
<dbReference type="InterPro" id="IPR000433">
    <property type="entry name" value="Znf_ZZ"/>
</dbReference>
<dbReference type="Proteomes" id="UP000247702">
    <property type="component" value="Unassembled WGS sequence"/>
</dbReference>
<dbReference type="SMART" id="SM00291">
    <property type="entry name" value="ZnF_ZZ"/>
    <property type="match status" value="2"/>
</dbReference>
<evidence type="ECO:0000259" key="6">
    <source>
        <dbReference type="PROSITE" id="PS50135"/>
    </source>
</evidence>
<dbReference type="PROSITE" id="PS51886">
    <property type="entry name" value="TLDC"/>
    <property type="match status" value="1"/>
</dbReference>
<evidence type="ECO:0000256" key="4">
    <source>
        <dbReference type="PROSITE-ProRule" id="PRU00228"/>
    </source>
</evidence>
<keyword evidence="3" id="KW-0862">Zinc</keyword>
<dbReference type="OrthoDB" id="2338323at2759"/>
<proteinExistence type="predicted"/>
<dbReference type="GO" id="GO:0008270">
    <property type="term" value="F:zinc ion binding"/>
    <property type="evidence" value="ECO:0007669"/>
    <property type="project" value="UniProtKB-KW"/>
</dbReference>
<dbReference type="PANTHER" id="PTHR24410">
    <property type="entry name" value="HL07962P-RELATED"/>
    <property type="match status" value="1"/>
</dbReference>
<reference evidence="8 10" key="1">
    <citation type="submission" date="2017-11" db="EMBL/GenBank/DDBJ databases">
        <title>The genome of Rhizophagus clarus HR1 reveals common genetic basis of auxotrophy among arbuscular mycorrhizal fungi.</title>
        <authorList>
            <person name="Kobayashi Y."/>
        </authorList>
    </citation>
    <scope>NUCLEOTIDE SEQUENCE [LARGE SCALE GENOMIC DNA]</scope>
    <source>
        <strain evidence="8 10">HR1</strain>
    </source>
</reference>
<dbReference type="Gene3D" id="3.30.60.90">
    <property type="match status" value="2"/>
</dbReference>
<evidence type="ECO:0000256" key="2">
    <source>
        <dbReference type="ARBA" id="ARBA00022771"/>
    </source>
</evidence>
<dbReference type="InterPro" id="IPR043145">
    <property type="entry name" value="Znf_ZZ_sf"/>
</dbReference>
<dbReference type="Gene3D" id="1.25.40.420">
    <property type="match status" value="1"/>
</dbReference>
<dbReference type="SUPFAM" id="SSF57850">
    <property type="entry name" value="RING/U-box"/>
    <property type="match status" value="2"/>
</dbReference>
<evidence type="ECO:0000259" key="5">
    <source>
        <dbReference type="PROSITE" id="PS50097"/>
    </source>
</evidence>
<name>A0A2Z6RNH1_9GLOM</name>
<sequence>MEDDIFLPRLSQNLLKILDDNEYYDTTIEVGSDPYVKIFRAHMVILSYRSTYLQRILSTNKKENDGTLVHINLPNILPEIFQIILRYIYGGRLSLKECDTLDIIKILIAASELNLQELIGYLQIYMIKNNKNWMEQNFSLIYQTSFENNSFLELQKYCADLISKSPDKILKSISFSSVPDKLLISVIQSNNLQMSEIQVWKYVVKWGIAQNPELPSDPATFSKEDFNILKNTLQQFIPFIKFNNLTPREFSDEVLPYKKILPKELYKDLLKIFLNLHPDSRPNGIQNIDSKIITFQHVELISKWIDKLNSTDELTSTYEFKLILRGSRDGFTPDKFHEICDNQSCTLTIVKVKGNNQILGGYNPIEWKSDRSYITTKDSFIFSFKNGDDINEHILSRIVNENYAIFNDLTYGPSFGCADLILRGDSGHCMKDSYEKQIRGASPESDLHYGVCCDCCNYTIRGMRWKCLSCENYDLCQVCRPKLYIHLHPDDHEFRLIPHSETSDRAPQYSIHFVRCDSCNNLINGVRWKCTFCENYDLCQDCKSESLTVHGHPSNDHPNNHVFQPIGYPSYYDIEDDDPVICDYCESACSGNICHRCANGEFSIEECELFQIIKK</sequence>
<gene>
    <name evidence="9" type="ORF">RCL2_002301500</name>
    <name evidence="8" type="ORF">RclHR1_03620013</name>
</gene>
<dbReference type="CDD" id="cd02249">
    <property type="entry name" value="ZZ"/>
    <property type="match status" value="1"/>
</dbReference>
<dbReference type="InterPro" id="IPR011705">
    <property type="entry name" value="BACK"/>
</dbReference>
<evidence type="ECO:0000313" key="9">
    <source>
        <dbReference type="EMBL" id="GES96383.1"/>
    </source>
</evidence>
<comment type="caution">
    <text evidence="8">The sequence shown here is derived from an EMBL/GenBank/DDBJ whole genome shotgun (WGS) entry which is preliminary data.</text>
</comment>
<dbReference type="SUPFAM" id="SSF54695">
    <property type="entry name" value="POZ domain"/>
    <property type="match status" value="1"/>
</dbReference>
<feature type="domain" description="ZZ-type" evidence="6">
    <location>
        <begin position="511"/>
        <end position="571"/>
    </location>
</feature>
<dbReference type="Pfam" id="PF00651">
    <property type="entry name" value="BTB"/>
    <property type="match status" value="1"/>
</dbReference>
<protein>
    <submittedName>
        <fullName evidence="9">Carbohydrate-binding module family 13 protein</fullName>
    </submittedName>
</protein>
<feature type="domain" description="ZZ-type" evidence="6">
    <location>
        <begin position="447"/>
        <end position="502"/>
    </location>
</feature>
<dbReference type="PROSITE" id="PS01357">
    <property type="entry name" value="ZF_ZZ_1"/>
    <property type="match status" value="1"/>
</dbReference>
<dbReference type="InterPro" id="IPR051481">
    <property type="entry name" value="BTB-POZ/Galectin-3-binding"/>
</dbReference>
<dbReference type="InterPro" id="IPR000210">
    <property type="entry name" value="BTB/POZ_dom"/>
</dbReference>
<keyword evidence="1" id="KW-0479">Metal-binding</keyword>